<reference evidence="2 3" key="1">
    <citation type="submission" date="2019-05" db="EMBL/GenBank/DDBJ databases">
        <title>Another draft genome of Portunus trituberculatus and its Hox gene families provides insights of decapod evolution.</title>
        <authorList>
            <person name="Jeong J.-H."/>
            <person name="Song I."/>
            <person name="Kim S."/>
            <person name="Choi T."/>
            <person name="Kim D."/>
            <person name="Ryu S."/>
            <person name="Kim W."/>
        </authorList>
    </citation>
    <scope>NUCLEOTIDE SEQUENCE [LARGE SCALE GENOMIC DNA]</scope>
    <source>
        <tissue evidence="2">Muscle</tissue>
    </source>
</reference>
<comment type="caution">
    <text evidence="2">The sequence shown here is derived from an EMBL/GenBank/DDBJ whole genome shotgun (WGS) entry which is preliminary data.</text>
</comment>
<feature type="region of interest" description="Disordered" evidence="1">
    <location>
        <begin position="1"/>
        <end position="98"/>
    </location>
</feature>
<dbReference type="Proteomes" id="UP000324222">
    <property type="component" value="Unassembled WGS sequence"/>
</dbReference>
<proteinExistence type="predicted"/>
<evidence type="ECO:0000313" key="3">
    <source>
        <dbReference type="Proteomes" id="UP000324222"/>
    </source>
</evidence>
<gene>
    <name evidence="2" type="ORF">E2C01_097689</name>
</gene>
<accession>A0A5B7K531</accession>
<evidence type="ECO:0000313" key="2">
    <source>
        <dbReference type="EMBL" id="MPD02130.1"/>
    </source>
</evidence>
<protein>
    <submittedName>
        <fullName evidence="2">Uncharacterized protein</fullName>
    </submittedName>
</protein>
<organism evidence="2 3">
    <name type="scientific">Portunus trituberculatus</name>
    <name type="common">Swimming crab</name>
    <name type="synonym">Neptunus trituberculatus</name>
    <dbReference type="NCBI Taxonomy" id="210409"/>
    <lineage>
        <taxon>Eukaryota</taxon>
        <taxon>Metazoa</taxon>
        <taxon>Ecdysozoa</taxon>
        <taxon>Arthropoda</taxon>
        <taxon>Crustacea</taxon>
        <taxon>Multicrustacea</taxon>
        <taxon>Malacostraca</taxon>
        <taxon>Eumalacostraca</taxon>
        <taxon>Eucarida</taxon>
        <taxon>Decapoda</taxon>
        <taxon>Pleocyemata</taxon>
        <taxon>Brachyura</taxon>
        <taxon>Eubrachyura</taxon>
        <taxon>Portunoidea</taxon>
        <taxon>Portunidae</taxon>
        <taxon>Portuninae</taxon>
        <taxon>Portunus</taxon>
    </lineage>
</organism>
<dbReference type="EMBL" id="VSRR010130049">
    <property type="protein sequence ID" value="MPD02130.1"/>
    <property type="molecule type" value="Genomic_DNA"/>
</dbReference>
<dbReference type="AlphaFoldDB" id="A0A5B7K531"/>
<keyword evidence="3" id="KW-1185">Reference proteome</keyword>
<name>A0A5B7K531_PORTR</name>
<sequence length="98" mass="11402">MRNSDALEVPQHDTEGLQRRPNITPHHYYISSRDQRNLSTHGHQGYSDVYRRGPSSSLARETEKYSEGRRRHNTIPPPPHGDYRHPASTRYEGLIKNI</sequence>
<evidence type="ECO:0000256" key="1">
    <source>
        <dbReference type="SAM" id="MobiDB-lite"/>
    </source>
</evidence>